<accession>A0A180GW16</accession>
<keyword evidence="1" id="KW-0732">Signal</keyword>
<feature type="chain" id="PRO_5013266548" evidence="1">
    <location>
        <begin position="16"/>
        <end position="189"/>
    </location>
</feature>
<reference evidence="2" key="2">
    <citation type="submission" date="2016-05" db="EMBL/GenBank/DDBJ databases">
        <title>Comparative analysis highlights variable genome content of wheat rusts and divergence of the mating loci.</title>
        <authorList>
            <person name="Cuomo C.A."/>
            <person name="Bakkeren G."/>
            <person name="Szabo L."/>
            <person name="Khalil H."/>
            <person name="Joly D."/>
            <person name="Goldberg J."/>
            <person name="Young S."/>
            <person name="Zeng Q."/>
            <person name="Fellers J."/>
        </authorList>
    </citation>
    <scope>NUCLEOTIDE SEQUENCE [LARGE SCALE GENOMIC DNA]</scope>
    <source>
        <strain evidence="2">1-1 BBBD Race 1</strain>
    </source>
</reference>
<dbReference type="EMBL" id="ADAS02000019">
    <property type="protein sequence ID" value="OAV96538.1"/>
    <property type="molecule type" value="Genomic_DNA"/>
</dbReference>
<dbReference type="EnsemblFungi" id="PTTG_26329-t43_1">
    <property type="protein sequence ID" value="PTTG_26329-t43_1-p1"/>
    <property type="gene ID" value="PTTG_26329"/>
</dbReference>
<evidence type="ECO:0000313" key="3">
    <source>
        <dbReference type="EnsemblFungi" id="PTTG_26329-t43_1-p1"/>
    </source>
</evidence>
<sequence>MASWFILFLVGYCLAAETPQKLAATAHPSGAVESADTCNRFQNSLYRQGSESFALPAPAAEPGVNEHVVDIGSPRKKLSFSGAGNWWGRSQADRKSTMSEMTENNIQMAALESTPLIPHTHKANKAEGGLPTSSALAEHLEQEPPQLEAKESHISECHKGVIVAFSLVVAAFGTAAVKFLIDHIGIPTI</sequence>
<dbReference type="Proteomes" id="UP000005240">
    <property type="component" value="Unassembled WGS sequence"/>
</dbReference>
<gene>
    <name evidence="2" type="ORF">PTTG_26329</name>
</gene>
<reference evidence="3" key="4">
    <citation type="submission" date="2025-05" db="UniProtKB">
        <authorList>
            <consortium name="EnsemblFungi"/>
        </authorList>
    </citation>
    <scope>IDENTIFICATION</scope>
    <source>
        <strain evidence="3">isolate 1-1 / race 1 (BBBD)</strain>
    </source>
</reference>
<evidence type="ECO:0000256" key="1">
    <source>
        <dbReference type="SAM" id="SignalP"/>
    </source>
</evidence>
<proteinExistence type="predicted"/>
<feature type="signal peptide" evidence="1">
    <location>
        <begin position="1"/>
        <end position="15"/>
    </location>
</feature>
<dbReference type="AlphaFoldDB" id="A0A180GW16"/>
<dbReference type="VEuPathDB" id="FungiDB:PTTG_26329"/>
<reference evidence="3 4" key="3">
    <citation type="journal article" date="2017" name="G3 (Bethesda)">
        <title>Comparative analysis highlights variable genome content of wheat rusts and divergence of the mating loci.</title>
        <authorList>
            <person name="Cuomo C.A."/>
            <person name="Bakkeren G."/>
            <person name="Khalil H.B."/>
            <person name="Panwar V."/>
            <person name="Joly D."/>
            <person name="Linning R."/>
            <person name="Sakthikumar S."/>
            <person name="Song X."/>
            <person name="Adiconis X."/>
            <person name="Fan L."/>
            <person name="Goldberg J.M."/>
            <person name="Levin J.Z."/>
            <person name="Young S."/>
            <person name="Zeng Q."/>
            <person name="Anikster Y."/>
            <person name="Bruce M."/>
            <person name="Wang M."/>
            <person name="Yin C."/>
            <person name="McCallum B."/>
            <person name="Szabo L.J."/>
            <person name="Hulbert S."/>
            <person name="Chen X."/>
            <person name="Fellers J.P."/>
        </authorList>
    </citation>
    <scope>NUCLEOTIDE SEQUENCE</scope>
    <source>
        <strain evidence="4">Isolate 1-1 / race 1 (BBBD)</strain>
        <strain evidence="3">isolate 1-1 / race 1 (BBBD)</strain>
    </source>
</reference>
<reference evidence="2" key="1">
    <citation type="submission" date="2009-11" db="EMBL/GenBank/DDBJ databases">
        <authorList>
            <consortium name="The Broad Institute Genome Sequencing Platform"/>
            <person name="Ward D."/>
            <person name="Feldgarden M."/>
            <person name="Earl A."/>
            <person name="Young S.K."/>
            <person name="Zeng Q."/>
            <person name="Koehrsen M."/>
            <person name="Alvarado L."/>
            <person name="Berlin A."/>
            <person name="Bochicchio J."/>
            <person name="Borenstein D."/>
            <person name="Chapman S.B."/>
            <person name="Chen Z."/>
            <person name="Engels R."/>
            <person name="Freedman E."/>
            <person name="Gellesch M."/>
            <person name="Goldberg J."/>
            <person name="Griggs A."/>
            <person name="Gujja S."/>
            <person name="Heilman E."/>
            <person name="Heiman D."/>
            <person name="Hepburn T."/>
            <person name="Howarth C."/>
            <person name="Jen D."/>
            <person name="Larson L."/>
            <person name="Lewis B."/>
            <person name="Mehta T."/>
            <person name="Park D."/>
            <person name="Pearson M."/>
            <person name="Roberts A."/>
            <person name="Saif S."/>
            <person name="Shea T."/>
            <person name="Shenoy N."/>
            <person name="Sisk P."/>
            <person name="Stolte C."/>
            <person name="Sykes S."/>
            <person name="Thomson T."/>
            <person name="Walk T."/>
            <person name="White J."/>
            <person name="Yandava C."/>
            <person name="Izard J."/>
            <person name="Baranova O.V."/>
            <person name="Blanton J.M."/>
            <person name="Tanner A.C."/>
            <person name="Dewhirst F.E."/>
            <person name="Haas B."/>
            <person name="Nusbaum C."/>
            <person name="Birren B."/>
        </authorList>
    </citation>
    <scope>NUCLEOTIDE SEQUENCE [LARGE SCALE GENOMIC DNA]</scope>
    <source>
        <strain evidence="2">1-1 BBBD Race 1</strain>
    </source>
</reference>
<organism evidence="2">
    <name type="scientific">Puccinia triticina (isolate 1-1 / race 1 (BBBD))</name>
    <name type="common">Brown leaf rust fungus</name>
    <dbReference type="NCBI Taxonomy" id="630390"/>
    <lineage>
        <taxon>Eukaryota</taxon>
        <taxon>Fungi</taxon>
        <taxon>Dikarya</taxon>
        <taxon>Basidiomycota</taxon>
        <taxon>Pucciniomycotina</taxon>
        <taxon>Pucciniomycetes</taxon>
        <taxon>Pucciniales</taxon>
        <taxon>Pucciniaceae</taxon>
        <taxon>Puccinia</taxon>
    </lineage>
</organism>
<name>A0A180GW16_PUCT1</name>
<protein>
    <submittedName>
        <fullName evidence="2 3">Uncharacterized protein</fullName>
    </submittedName>
</protein>
<keyword evidence="4" id="KW-1185">Reference proteome</keyword>
<evidence type="ECO:0000313" key="2">
    <source>
        <dbReference type="EMBL" id="OAV96538.1"/>
    </source>
</evidence>
<evidence type="ECO:0000313" key="4">
    <source>
        <dbReference type="Proteomes" id="UP000005240"/>
    </source>
</evidence>